<dbReference type="Gene3D" id="3.40.50.80">
    <property type="entry name" value="Nucleotide-binding domain of ferredoxin-NADP reductase (FNR) module"/>
    <property type="match status" value="1"/>
</dbReference>
<dbReference type="CDD" id="cd06186">
    <property type="entry name" value="NOX_Duox_like_FAD_NADP"/>
    <property type="match status" value="1"/>
</dbReference>
<dbReference type="Pfam" id="PF08022">
    <property type="entry name" value="FAD_binding_8"/>
    <property type="match status" value="1"/>
</dbReference>
<dbReference type="GO" id="GO:0000293">
    <property type="term" value="F:ferric-chelate reductase activity"/>
    <property type="evidence" value="ECO:0007669"/>
    <property type="project" value="UniProtKB-ARBA"/>
</dbReference>
<dbReference type="InterPro" id="IPR017927">
    <property type="entry name" value="FAD-bd_FR_type"/>
</dbReference>
<dbReference type="InterPro" id="IPR036047">
    <property type="entry name" value="F-box-like_dom_sf"/>
</dbReference>
<dbReference type="Pfam" id="PF08030">
    <property type="entry name" value="NAD_binding_6"/>
    <property type="match status" value="1"/>
</dbReference>
<dbReference type="GO" id="GO:0015677">
    <property type="term" value="P:copper ion import"/>
    <property type="evidence" value="ECO:0007669"/>
    <property type="project" value="TreeGrafter"/>
</dbReference>
<keyword evidence="9 10" id="KW-0472">Membrane</keyword>
<keyword evidence="8" id="KW-0406">Ion transport</keyword>
<gene>
    <name evidence="12" type="ORF">PtrM4_053210</name>
</gene>
<dbReference type="GeneID" id="6345048"/>
<evidence type="ECO:0000256" key="3">
    <source>
        <dbReference type="ARBA" id="ARBA00022448"/>
    </source>
</evidence>
<evidence type="ECO:0000256" key="9">
    <source>
        <dbReference type="ARBA" id="ARBA00023136"/>
    </source>
</evidence>
<evidence type="ECO:0000259" key="11">
    <source>
        <dbReference type="PROSITE" id="PS51384"/>
    </source>
</evidence>
<comment type="caution">
    <text evidence="12">The sequence shown here is derived from an EMBL/GenBank/DDBJ whole genome shotgun (WGS) entry which is preliminary data.</text>
</comment>
<dbReference type="InterPro" id="IPR013130">
    <property type="entry name" value="Fe3_Rdtase_TM_dom"/>
</dbReference>
<evidence type="ECO:0000256" key="1">
    <source>
        <dbReference type="ARBA" id="ARBA00004141"/>
    </source>
</evidence>
<sequence length="1132" mass="127163">MAAEMLVPRAHIQNFSEASTVEPHWGYSVRLVPCTNDKGSCEYLDIVYHSHDLGMLYTGIIWATIGAILLIWGVGRHFARSQPSGVQLPAVVGEGVPRRRSAFERLQRAIPAYARRYLLPDAARPIFGRVTRTQVLTLLVLTGYLTIFTFVGIVYKKWVTPVKKIPGLYQTRSSLGPWSDRIGVLAYALTPLSVMLSTRESILSLVTGLPYQSFNFLHRWLGYIIFVQSALHTIGWCIIEIRLYQPQPTVAIEWIVQTYMVWGLVAMILLTLLVVLSTPWGIRLTGYEFFRKAHYVLAMVYIGACWGHWEKLKVFLLPGLIVWFIDRGIRFARTALLHYNFLPSGHMGFRAASANISLFKDEVNGDVVRLDYDHPQDAWAVGQHFYLTFPDSSIWQSHPFTPISRPVFGADTQRHSYIFRARKGETRKIADLSMKRIANIGNHEESHEGLMAAARLSVVMTGPYGERTMRSLASDSNVICIAGGTGIAYVLPVLLDLASQTQTPDRHMSLVWVVRRRSDIDWVAPELAILKRKCRNLRTGIHIYVTRAAEEAGIPPPAVSEKVGASDCAKEIAPATSSAASSSLDASSALSVHGVSKSDLGLNHIQARPNLDAVVADFVAGTVRGGTDVFASGPGGMISDLRRIVANTNKGGEVMKGNDKWDKTATCIIDAMTELLDLCYDMLMKILEEINPEDVAACAQASKGFNEFVTKNTRLHKSLYVKHFDDPRRRKPQDPEPDWARELKRVVEFQKILHSAHNDVKTEAFHSVCTTAIHLIATMSNDDSGVSHNQQLIEHYFQKIPQNHNAFMCRSSLYGRAGGLTHRPADNEEDRQLSAKLHSLLGFTPRKFKWNDLAHHPYARSHVYDLRNYTDKNQWGPFRKDGSMRVDWEMIECLMIVIGYNSHLSSQKDPQLHQAPWFRALDGLIPAETERPGQGQTDYLTLVRQPDIALDMKDPYGVSAIYGRLVCFLDYQDLWHFNFSNEAMRVPPNRPREALTADEAFRHIVMSLWVTDVTAPGPLDHPDLPIVHFEGVSRSVNAQWDPNANSGIRGTVRMTREGEVRWQTISVFQGGEERWRSDGIQVGGMRCPRGVIGTWFDKDFDAHGPAGPTAFWKIAERLSDSDREGSDSDNDV</sequence>
<name>A0A834RLW0_9PLEO</name>
<dbReference type="InterPro" id="IPR039261">
    <property type="entry name" value="FNR_nucleotide-bd"/>
</dbReference>
<dbReference type="AlphaFoldDB" id="A0A834RLW0"/>
<feature type="transmembrane region" description="Helical" evidence="10">
    <location>
        <begin position="259"/>
        <end position="281"/>
    </location>
</feature>
<accession>A0A834RLW0</accession>
<dbReference type="SUPFAM" id="SSF52343">
    <property type="entry name" value="Ferredoxin reductase-like, C-terminal NADP-linked domain"/>
    <property type="match status" value="1"/>
</dbReference>
<keyword evidence="3" id="KW-0813">Transport</keyword>
<dbReference type="GO" id="GO:0006826">
    <property type="term" value="P:iron ion transport"/>
    <property type="evidence" value="ECO:0007669"/>
    <property type="project" value="TreeGrafter"/>
</dbReference>
<dbReference type="SUPFAM" id="SSF81383">
    <property type="entry name" value="F-box domain"/>
    <property type="match status" value="1"/>
</dbReference>
<dbReference type="InterPro" id="IPR051410">
    <property type="entry name" value="Ferric/Cupric_Reductase"/>
</dbReference>
<reference evidence="12" key="1">
    <citation type="journal article" date="2018" name="BMC Genomics">
        <title>Comparative genomics of the wheat fungal pathogen Pyrenophora tritici-repentis reveals chromosomal variations and genome plasticity.</title>
        <authorList>
            <person name="Moolhuijzen P."/>
            <person name="See P.T."/>
            <person name="Hane J.K."/>
            <person name="Shi G."/>
            <person name="Liu Z."/>
            <person name="Oliver R.P."/>
            <person name="Moffat C.S."/>
        </authorList>
    </citation>
    <scope>NUCLEOTIDE SEQUENCE [LARGE SCALE GENOMIC DNA]</scope>
    <source>
        <strain evidence="12">M4</strain>
    </source>
</reference>
<dbReference type="PANTHER" id="PTHR32361:SF3">
    <property type="entry name" value="REDUCTASE, PUTATIVE (AFU_ORTHOLOGUE AFUA_6G13750)-RELATED"/>
    <property type="match status" value="1"/>
</dbReference>
<feature type="domain" description="FAD-binding FR-type" evidence="11">
    <location>
        <begin position="349"/>
        <end position="470"/>
    </location>
</feature>
<evidence type="ECO:0000256" key="10">
    <source>
        <dbReference type="SAM" id="Phobius"/>
    </source>
</evidence>
<dbReference type="PROSITE" id="PS51384">
    <property type="entry name" value="FAD_FR"/>
    <property type="match status" value="1"/>
</dbReference>
<dbReference type="Pfam" id="PF00646">
    <property type="entry name" value="F-box"/>
    <property type="match status" value="1"/>
</dbReference>
<dbReference type="SFLD" id="SFLDG01168">
    <property type="entry name" value="Ferric_reductase_subgroup_(FRE"/>
    <property type="match status" value="1"/>
</dbReference>
<evidence type="ECO:0000256" key="4">
    <source>
        <dbReference type="ARBA" id="ARBA00022692"/>
    </source>
</evidence>
<dbReference type="SFLD" id="SFLDS00052">
    <property type="entry name" value="Ferric_Reductase_Domain"/>
    <property type="match status" value="1"/>
</dbReference>
<keyword evidence="7" id="KW-0560">Oxidoreductase</keyword>
<dbReference type="InterPro" id="IPR013121">
    <property type="entry name" value="Fe_red_NAD-bd_6"/>
</dbReference>
<keyword evidence="4 10" id="KW-0812">Transmembrane</keyword>
<evidence type="ECO:0000313" key="12">
    <source>
        <dbReference type="EMBL" id="KAF7565887.1"/>
    </source>
</evidence>
<evidence type="ECO:0000256" key="6">
    <source>
        <dbReference type="ARBA" id="ARBA00022989"/>
    </source>
</evidence>
<organism evidence="12 13">
    <name type="scientific">Pyrenophora tritici-repentis</name>
    <dbReference type="NCBI Taxonomy" id="45151"/>
    <lineage>
        <taxon>Eukaryota</taxon>
        <taxon>Fungi</taxon>
        <taxon>Dikarya</taxon>
        <taxon>Ascomycota</taxon>
        <taxon>Pezizomycotina</taxon>
        <taxon>Dothideomycetes</taxon>
        <taxon>Pleosporomycetidae</taxon>
        <taxon>Pleosporales</taxon>
        <taxon>Pleosporineae</taxon>
        <taxon>Pleosporaceae</taxon>
        <taxon>Pyrenophora</taxon>
    </lineage>
</organism>
<dbReference type="Pfam" id="PF01794">
    <property type="entry name" value="Ferric_reduct"/>
    <property type="match status" value="1"/>
</dbReference>
<dbReference type="EMBL" id="NQIK02000010">
    <property type="protein sequence ID" value="KAF7565887.1"/>
    <property type="molecule type" value="Genomic_DNA"/>
</dbReference>
<dbReference type="GO" id="GO:0006879">
    <property type="term" value="P:intracellular iron ion homeostasis"/>
    <property type="evidence" value="ECO:0007669"/>
    <property type="project" value="TreeGrafter"/>
</dbReference>
<feature type="transmembrane region" description="Helical" evidence="10">
    <location>
        <begin position="135"/>
        <end position="155"/>
    </location>
</feature>
<dbReference type="KEGG" id="ptrr:6345048"/>
<comment type="similarity">
    <text evidence="2">Belongs to the ferric reductase (FRE) family.</text>
</comment>
<keyword evidence="6 10" id="KW-1133">Transmembrane helix</keyword>
<dbReference type="PANTHER" id="PTHR32361">
    <property type="entry name" value="FERRIC/CUPRIC REDUCTASE TRANSMEMBRANE COMPONENT"/>
    <property type="match status" value="1"/>
</dbReference>
<dbReference type="Proteomes" id="UP000245464">
    <property type="component" value="Chromosome 10"/>
</dbReference>
<evidence type="ECO:0000256" key="8">
    <source>
        <dbReference type="ARBA" id="ARBA00023065"/>
    </source>
</evidence>
<evidence type="ECO:0000256" key="7">
    <source>
        <dbReference type="ARBA" id="ARBA00023002"/>
    </source>
</evidence>
<dbReference type="GO" id="GO:0005886">
    <property type="term" value="C:plasma membrane"/>
    <property type="evidence" value="ECO:0007669"/>
    <property type="project" value="TreeGrafter"/>
</dbReference>
<feature type="transmembrane region" description="Helical" evidence="10">
    <location>
        <begin position="220"/>
        <end position="239"/>
    </location>
</feature>
<dbReference type="InterPro" id="IPR001810">
    <property type="entry name" value="F-box_dom"/>
</dbReference>
<evidence type="ECO:0000256" key="5">
    <source>
        <dbReference type="ARBA" id="ARBA00022982"/>
    </source>
</evidence>
<protein>
    <submittedName>
        <fullName evidence="12">F-box domain containing protein</fullName>
    </submittedName>
</protein>
<dbReference type="InterPro" id="IPR013112">
    <property type="entry name" value="FAD-bd_8"/>
</dbReference>
<dbReference type="RefSeq" id="XP_001937117.2">
    <property type="nucleotide sequence ID" value="XM_001937082.2"/>
</dbReference>
<proteinExistence type="inferred from homology"/>
<evidence type="ECO:0000256" key="2">
    <source>
        <dbReference type="ARBA" id="ARBA00006278"/>
    </source>
</evidence>
<comment type="subcellular location">
    <subcellularLocation>
        <location evidence="1">Membrane</location>
        <topology evidence="1">Multi-pass membrane protein</topology>
    </subcellularLocation>
</comment>
<dbReference type="SMART" id="SM00256">
    <property type="entry name" value="FBOX"/>
    <property type="match status" value="1"/>
</dbReference>
<keyword evidence="5" id="KW-0249">Electron transport</keyword>
<evidence type="ECO:0000313" key="13">
    <source>
        <dbReference type="Proteomes" id="UP000245464"/>
    </source>
</evidence>
<feature type="transmembrane region" description="Helical" evidence="10">
    <location>
        <begin position="54"/>
        <end position="74"/>
    </location>
</feature>